<feature type="region of interest" description="Disordered" evidence="1">
    <location>
        <begin position="1"/>
        <end position="41"/>
    </location>
</feature>
<name>A0A6J4UFJ1_9BACT</name>
<evidence type="ECO:0000313" key="2">
    <source>
        <dbReference type="EMBL" id="CAA9549419.1"/>
    </source>
</evidence>
<protein>
    <submittedName>
        <fullName evidence="2">Uncharacterized protein</fullName>
    </submittedName>
</protein>
<evidence type="ECO:0000256" key="1">
    <source>
        <dbReference type="SAM" id="MobiDB-lite"/>
    </source>
</evidence>
<sequence length="41" mass="4448">MTGVGIPWPEPVARTNSASAPLTIRNRRRDGLPGFAKEQIS</sequence>
<organism evidence="2">
    <name type="scientific">uncultured Thermomicrobiales bacterium</name>
    <dbReference type="NCBI Taxonomy" id="1645740"/>
    <lineage>
        <taxon>Bacteria</taxon>
        <taxon>Pseudomonadati</taxon>
        <taxon>Thermomicrobiota</taxon>
        <taxon>Thermomicrobia</taxon>
        <taxon>Thermomicrobiales</taxon>
        <taxon>environmental samples</taxon>
    </lineage>
</organism>
<proteinExistence type="predicted"/>
<dbReference type="AlphaFoldDB" id="A0A6J4UFJ1"/>
<dbReference type="EMBL" id="CADCWE010000179">
    <property type="protein sequence ID" value="CAA9549419.1"/>
    <property type="molecule type" value="Genomic_DNA"/>
</dbReference>
<gene>
    <name evidence="2" type="ORF">AVDCRST_MAG73-2744</name>
</gene>
<accession>A0A6J4UFJ1</accession>
<reference evidence="2" key="1">
    <citation type="submission" date="2020-02" db="EMBL/GenBank/DDBJ databases">
        <authorList>
            <person name="Meier V. D."/>
        </authorList>
    </citation>
    <scope>NUCLEOTIDE SEQUENCE</scope>
    <source>
        <strain evidence="2">AVDCRST_MAG73</strain>
    </source>
</reference>